<gene>
    <name evidence="2" type="ORF">FC39_GL000869</name>
</gene>
<organism evidence="2 3">
    <name type="scientific">Lactobacillus hamsteri DSM 5661 = JCM 6256</name>
    <dbReference type="NCBI Taxonomy" id="1423754"/>
    <lineage>
        <taxon>Bacteria</taxon>
        <taxon>Bacillati</taxon>
        <taxon>Bacillota</taxon>
        <taxon>Bacilli</taxon>
        <taxon>Lactobacillales</taxon>
        <taxon>Lactobacillaceae</taxon>
        <taxon>Lactobacillus</taxon>
    </lineage>
</organism>
<proteinExistence type="predicted"/>
<keyword evidence="1" id="KW-0812">Transmembrane</keyword>
<dbReference type="PATRIC" id="fig|1423754.3.peg.892"/>
<keyword evidence="1" id="KW-1133">Transmembrane helix</keyword>
<reference evidence="2 3" key="1">
    <citation type="journal article" date="2015" name="Genome Announc.">
        <title>Expanding the biotechnology potential of lactobacilli through comparative genomics of 213 strains and associated genera.</title>
        <authorList>
            <person name="Sun Z."/>
            <person name="Harris H.M."/>
            <person name="McCann A."/>
            <person name="Guo C."/>
            <person name="Argimon S."/>
            <person name="Zhang W."/>
            <person name="Yang X."/>
            <person name="Jeffery I.B."/>
            <person name="Cooney J.C."/>
            <person name="Kagawa T.F."/>
            <person name="Liu W."/>
            <person name="Song Y."/>
            <person name="Salvetti E."/>
            <person name="Wrobel A."/>
            <person name="Rasinkangas P."/>
            <person name="Parkhill J."/>
            <person name="Rea M.C."/>
            <person name="O'Sullivan O."/>
            <person name="Ritari J."/>
            <person name="Douillard F.P."/>
            <person name="Paul Ross R."/>
            <person name="Yang R."/>
            <person name="Briner A.E."/>
            <person name="Felis G.E."/>
            <person name="de Vos W.M."/>
            <person name="Barrangou R."/>
            <person name="Klaenhammer T.R."/>
            <person name="Caufield P.W."/>
            <person name="Cui Y."/>
            <person name="Zhang H."/>
            <person name="O'Toole P.W."/>
        </authorList>
    </citation>
    <scope>NUCLEOTIDE SEQUENCE [LARGE SCALE GENOMIC DNA]</scope>
    <source>
        <strain evidence="2 3">DSM 5661</strain>
    </source>
</reference>
<keyword evidence="1" id="KW-0472">Membrane</keyword>
<sequence>MISAVIGLLWPIFEFLWLIGRQIIIQHHVVWKDATADYLTNYIFAVIVIFIGLVIDIHRDGIIADYLDFRKKKR</sequence>
<feature type="transmembrane region" description="Helical" evidence="1">
    <location>
        <begin position="39"/>
        <end position="57"/>
    </location>
</feature>
<dbReference type="EMBL" id="AZGI01000028">
    <property type="protein sequence ID" value="KRM40132.1"/>
    <property type="molecule type" value="Genomic_DNA"/>
</dbReference>
<keyword evidence="3" id="KW-1185">Reference proteome</keyword>
<accession>A0A0R1YGS6</accession>
<dbReference type="AlphaFoldDB" id="A0A0R1YGS6"/>
<dbReference type="Proteomes" id="UP000051223">
    <property type="component" value="Unassembled WGS sequence"/>
</dbReference>
<comment type="caution">
    <text evidence="2">The sequence shown here is derived from an EMBL/GenBank/DDBJ whole genome shotgun (WGS) entry which is preliminary data.</text>
</comment>
<evidence type="ECO:0000256" key="1">
    <source>
        <dbReference type="SAM" id="Phobius"/>
    </source>
</evidence>
<evidence type="ECO:0000313" key="3">
    <source>
        <dbReference type="Proteomes" id="UP000051223"/>
    </source>
</evidence>
<protein>
    <submittedName>
        <fullName evidence="2">Uncharacterized protein</fullName>
    </submittedName>
</protein>
<evidence type="ECO:0000313" key="2">
    <source>
        <dbReference type="EMBL" id="KRM40132.1"/>
    </source>
</evidence>
<name>A0A0R1YGS6_9LACO</name>